<dbReference type="Proteomes" id="UP001055172">
    <property type="component" value="Unassembled WGS sequence"/>
</dbReference>
<gene>
    <name evidence="1" type="ORF">ColLi_10920</name>
</gene>
<dbReference type="AlphaFoldDB" id="A0AA37GXF3"/>
<dbReference type="EMBL" id="BPPX01000030">
    <property type="protein sequence ID" value="GJC88082.1"/>
    <property type="molecule type" value="Genomic_DNA"/>
</dbReference>
<sequence>MQNDEASTRREMTAEMAAIIWDQHAWPNLADEFFLVLVRFTGRYISYISNGCNKTLPPSDCDFTSDHLVRFQTFGPFRLSNRKHMTSFVEIMIGLAVEQMQDTVGQAAIQQLLQ</sequence>
<name>A0AA37GXF3_9PEZI</name>
<accession>A0AA37GXF3</accession>
<comment type="caution">
    <text evidence="1">The sequence shown here is derived from an EMBL/GenBank/DDBJ whole genome shotgun (WGS) entry which is preliminary data.</text>
</comment>
<evidence type="ECO:0000313" key="1">
    <source>
        <dbReference type="EMBL" id="GJC88082.1"/>
    </source>
</evidence>
<organism evidence="1 2">
    <name type="scientific">Colletotrichum liriopes</name>
    <dbReference type="NCBI Taxonomy" id="708192"/>
    <lineage>
        <taxon>Eukaryota</taxon>
        <taxon>Fungi</taxon>
        <taxon>Dikarya</taxon>
        <taxon>Ascomycota</taxon>
        <taxon>Pezizomycotina</taxon>
        <taxon>Sordariomycetes</taxon>
        <taxon>Hypocreomycetidae</taxon>
        <taxon>Glomerellales</taxon>
        <taxon>Glomerellaceae</taxon>
        <taxon>Colletotrichum</taxon>
        <taxon>Colletotrichum spaethianum species complex</taxon>
    </lineage>
</organism>
<proteinExistence type="predicted"/>
<reference evidence="1 2" key="1">
    <citation type="submission" date="2021-07" db="EMBL/GenBank/DDBJ databases">
        <title>Genome data of Colletotrichum spaethianum.</title>
        <authorList>
            <person name="Utami Y.D."/>
            <person name="Hiruma K."/>
        </authorList>
    </citation>
    <scope>NUCLEOTIDE SEQUENCE [LARGE SCALE GENOMIC DNA]</scope>
    <source>
        <strain evidence="1 2">MAFF 242679</strain>
    </source>
</reference>
<protein>
    <submittedName>
        <fullName evidence="1">Uncharacterized protein</fullName>
    </submittedName>
</protein>
<keyword evidence="2" id="KW-1185">Reference proteome</keyword>
<evidence type="ECO:0000313" key="2">
    <source>
        <dbReference type="Proteomes" id="UP001055172"/>
    </source>
</evidence>